<keyword evidence="1" id="KW-1133">Transmembrane helix</keyword>
<feature type="non-terminal residue" evidence="2">
    <location>
        <position position="237"/>
    </location>
</feature>
<feature type="transmembrane region" description="Helical" evidence="1">
    <location>
        <begin position="42"/>
        <end position="66"/>
    </location>
</feature>
<name>A0A381YRL8_9ZZZZ</name>
<accession>A0A381YRL8</accession>
<dbReference type="InterPro" id="IPR051203">
    <property type="entry name" value="Polysaccharide_Synthase-Rel"/>
</dbReference>
<reference evidence="2" key="1">
    <citation type="submission" date="2018-05" db="EMBL/GenBank/DDBJ databases">
        <authorList>
            <person name="Lanie J.A."/>
            <person name="Ng W.-L."/>
            <person name="Kazmierczak K.M."/>
            <person name="Andrzejewski T.M."/>
            <person name="Davidsen T.M."/>
            <person name="Wayne K.J."/>
            <person name="Tettelin H."/>
            <person name="Glass J.I."/>
            <person name="Rusch D."/>
            <person name="Podicherti R."/>
            <person name="Tsui H.-C.T."/>
            <person name="Winkler M.E."/>
        </authorList>
    </citation>
    <scope>NUCLEOTIDE SEQUENCE</scope>
</reference>
<keyword evidence="1" id="KW-0812">Transmembrane</keyword>
<dbReference type="PANTHER" id="PTHR43318:SF2">
    <property type="entry name" value="UDP-N-ACETYLGLUCOSAMINE 4,6-DEHYDRATASE (INVERTING)"/>
    <property type="match status" value="1"/>
</dbReference>
<dbReference type="Gene3D" id="3.40.50.720">
    <property type="entry name" value="NAD(P)-binding Rossmann-like Domain"/>
    <property type="match status" value="1"/>
</dbReference>
<feature type="transmembrane region" description="Helical" evidence="1">
    <location>
        <begin position="108"/>
        <end position="128"/>
    </location>
</feature>
<proteinExistence type="predicted"/>
<dbReference type="EMBL" id="UINC01018877">
    <property type="protein sequence ID" value="SVA79609.1"/>
    <property type="molecule type" value="Genomic_DNA"/>
</dbReference>
<feature type="transmembrane region" description="Helical" evidence="1">
    <location>
        <begin position="78"/>
        <end position="102"/>
    </location>
</feature>
<sequence>MANRIDRNRKYLVFVYDTLAIITSIFLAYVSRFDFHFSSNTLLILGQYLLWTYPVKIIVFYFFGLYKGMYRYTSIWDLLNVAKATVLSFLVINSVFVSISALRALPPSVLFLDFVFTSSSIALVRVAIRLYYSQSIMAIPDKNKVPGNIVKLLLIGAGDTGEKIARDILSNSNNEFNIVGFLDDNVEKIGSSIHGIPVIDRINTLNNISIDYDEILITVPGASGDNLRRIIDICKLS</sequence>
<dbReference type="PANTHER" id="PTHR43318">
    <property type="entry name" value="UDP-N-ACETYLGLUCOSAMINE 4,6-DEHYDRATASE"/>
    <property type="match status" value="1"/>
</dbReference>
<feature type="transmembrane region" description="Helical" evidence="1">
    <location>
        <begin position="12"/>
        <end position="30"/>
    </location>
</feature>
<evidence type="ECO:0000313" key="2">
    <source>
        <dbReference type="EMBL" id="SVA79609.1"/>
    </source>
</evidence>
<organism evidence="2">
    <name type="scientific">marine metagenome</name>
    <dbReference type="NCBI Taxonomy" id="408172"/>
    <lineage>
        <taxon>unclassified sequences</taxon>
        <taxon>metagenomes</taxon>
        <taxon>ecological metagenomes</taxon>
    </lineage>
</organism>
<dbReference type="AlphaFoldDB" id="A0A381YRL8"/>
<dbReference type="Pfam" id="PF13727">
    <property type="entry name" value="CoA_binding_3"/>
    <property type="match status" value="1"/>
</dbReference>
<evidence type="ECO:0000256" key="1">
    <source>
        <dbReference type="SAM" id="Phobius"/>
    </source>
</evidence>
<dbReference type="InterPro" id="IPR036291">
    <property type="entry name" value="NAD(P)-bd_dom_sf"/>
</dbReference>
<protein>
    <submittedName>
        <fullName evidence="2">Uncharacterized protein</fullName>
    </submittedName>
</protein>
<gene>
    <name evidence="2" type="ORF">METZ01_LOCUS132463</name>
</gene>
<keyword evidence="1" id="KW-0472">Membrane</keyword>
<dbReference type="SUPFAM" id="SSF51735">
    <property type="entry name" value="NAD(P)-binding Rossmann-fold domains"/>
    <property type="match status" value="1"/>
</dbReference>